<evidence type="ECO:0000256" key="2">
    <source>
        <dbReference type="SAM" id="Phobius"/>
    </source>
</evidence>
<feature type="transmembrane region" description="Helical" evidence="2">
    <location>
        <begin position="208"/>
        <end position="229"/>
    </location>
</feature>
<feature type="coiled-coil region" evidence="1">
    <location>
        <begin position="26"/>
        <end position="53"/>
    </location>
</feature>
<dbReference type="EMBL" id="SPLM01000040">
    <property type="protein sequence ID" value="TMW64443.1"/>
    <property type="molecule type" value="Genomic_DNA"/>
</dbReference>
<protein>
    <submittedName>
        <fullName evidence="3">Uncharacterized protein</fullName>
    </submittedName>
</protein>
<keyword evidence="4" id="KW-1185">Reference proteome</keyword>
<proteinExistence type="predicted"/>
<evidence type="ECO:0000313" key="4">
    <source>
        <dbReference type="Proteomes" id="UP000794436"/>
    </source>
</evidence>
<accession>A0A8K1CK57</accession>
<keyword evidence="1" id="KW-0175">Coiled coil</keyword>
<keyword evidence="2" id="KW-0472">Membrane</keyword>
<keyword evidence="2" id="KW-0812">Transmembrane</keyword>
<reference evidence="3" key="1">
    <citation type="submission" date="2019-03" db="EMBL/GenBank/DDBJ databases">
        <title>Long read genome sequence of the mycoparasitic Pythium oligandrum ATCC 38472 isolated from sugarbeet rhizosphere.</title>
        <authorList>
            <person name="Gaulin E."/>
        </authorList>
    </citation>
    <scope>NUCLEOTIDE SEQUENCE</scope>
    <source>
        <strain evidence="3">ATCC 38472_TT</strain>
    </source>
</reference>
<sequence>MNSAGMAMAISEGKTDEQLLLIESEITKTKELINTLEKTLADQKSEMTTILAETSTIGVKTMKLMVDDYQKKVTTALQSVNTALKASNETMAFVLLAQGIAFRTCVAFADDNLSGIILDDKPEYEATEEDKPETGIDIEVGSKDVHETTNQVDSDQPLTRTIETWWTPLPSQPDHILPTKLDASVDNESATFVPFGAAVADKRNGNCAVLAFSFLILLWVFVTVAKLNALDSGWSELQSVQAGNAQRLADLRNLLR</sequence>
<keyword evidence="2" id="KW-1133">Transmembrane helix</keyword>
<organism evidence="3 4">
    <name type="scientific">Pythium oligandrum</name>
    <name type="common">Mycoparasitic fungus</name>
    <dbReference type="NCBI Taxonomy" id="41045"/>
    <lineage>
        <taxon>Eukaryota</taxon>
        <taxon>Sar</taxon>
        <taxon>Stramenopiles</taxon>
        <taxon>Oomycota</taxon>
        <taxon>Peronosporomycetes</taxon>
        <taxon>Pythiales</taxon>
        <taxon>Pythiaceae</taxon>
        <taxon>Pythium</taxon>
    </lineage>
</organism>
<dbReference type="Proteomes" id="UP000794436">
    <property type="component" value="Unassembled WGS sequence"/>
</dbReference>
<dbReference type="AlphaFoldDB" id="A0A8K1CK57"/>
<gene>
    <name evidence="3" type="ORF">Poli38472_013065</name>
</gene>
<comment type="caution">
    <text evidence="3">The sequence shown here is derived from an EMBL/GenBank/DDBJ whole genome shotgun (WGS) entry which is preliminary data.</text>
</comment>
<name>A0A8K1CK57_PYTOL</name>
<evidence type="ECO:0000313" key="3">
    <source>
        <dbReference type="EMBL" id="TMW64443.1"/>
    </source>
</evidence>
<evidence type="ECO:0000256" key="1">
    <source>
        <dbReference type="SAM" id="Coils"/>
    </source>
</evidence>